<sequence>MLRLWQIKKLTKCSMTIESYLALFSAMFIVGIIPGPAVFAITTASMAGGFRRGAAMTLGLIIADYFFILLAVSGLAFIAESMGSTFAVIKYLCAAYLIWMGIKLFRATPAIDTQTPPATKHHIDILAGFLLTMSNPKAIIFYVALFPAFVDFHTITITDILGIFICATLAFGSVNLGYSYLSAKAKRFVSTSKRMGMFNKLAGSLLSASGVAVAMRT</sequence>
<keyword evidence="4 6" id="KW-1133">Transmembrane helix</keyword>
<evidence type="ECO:0000313" key="8">
    <source>
        <dbReference type="Proteomes" id="UP000076503"/>
    </source>
</evidence>
<dbReference type="EMBL" id="AUXZ01000080">
    <property type="protein sequence ID" value="KZN49702.1"/>
    <property type="molecule type" value="Genomic_DNA"/>
</dbReference>
<dbReference type="AlphaFoldDB" id="A0A167DWZ9"/>
<dbReference type="Proteomes" id="UP000076503">
    <property type="component" value="Unassembled WGS sequence"/>
</dbReference>
<evidence type="ECO:0000256" key="5">
    <source>
        <dbReference type="ARBA" id="ARBA00023136"/>
    </source>
</evidence>
<feature type="transmembrane region" description="Helical" evidence="6">
    <location>
        <begin position="54"/>
        <end position="79"/>
    </location>
</feature>
<dbReference type="Pfam" id="PF01810">
    <property type="entry name" value="LysE"/>
    <property type="match status" value="1"/>
</dbReference>
<organism evidence="7 8">
    <name type="scientific">Pseudoalteromonas luteoviolacea H33</name>
    <dbReference type="NCBI Taxonomy" id="1365251"/>
    <lineage>
        <taxon>Bacteria</taxon>
        <taxon>Pseudomonadati</taxon>
        <taxon>Pseudomonadota</taxon>
        <taxon>Gammaproteobacteria</taxon>
        <taxon>Alteromonadales</taxon>
        <taxon>Pseudoalteromonadaceae</taxon>
        <taxon>Pseudoalteromonas</taxon>
    </lineage>
</organism>
<comment type="subcellular location">
    <subcellularLocation>
        <location evidence="1">Cell membrane</location>
        <topology evidence="1">Multi-pass membrane protein</topology>
    </subcellularLocation>
</comment>
<accession>A0A167DWZ9</accession>
<feature type="transmembrane region" description="Helical" evidence="6">
    <location>
        <begin position="85"/>
        <end position="105"/>
    </location>
</feature>
<feature type="transmembrane region" description="Helical" evidence="6">
    <location>
        <begin position="125"/>
        <end position="149"/>
    </location>
</feature>
<evidence type="ECO:0008006" key="9">
    <source>
        <dbReference type="Google" id="ProtNLM"/>
    </source>
</evidence>
<keyword evidence="3 6" id="KW-0812">Transmembrane</keyword>
<evidence type="ECO:0000313" key="7">
    <source>
        <dbReference type="EMBL" id="KZN49702.1"/>
    </source>
</evidence>
<protein>
    <recommendedName>
        <fullName evidence="9">Lysine transporter LysE</fullName>
    </recommendedName>
</protein>
<dbReference type="PANTHER" id="PTHR30086">
    <property type="entry name" value="ARGININE EXPORTER PROTEIN ARGO"/>
    <property type="match status" value="1"/>
</dbReference>
<evidence type="ECO:0000256" key="6">
    <source>
        <dbReference type="SAM" id="Phobius"/>
    </source>
</evidence>
<dbReference type="GO" id="GO:0015171">
    <property type="term" value="F:amino acid transmembrane transporter activity"/>
    <property type="evidence" value="ECO:0007669"/>
    <property type="project" value="TreeGrafter"/>
</dbReference>
<evidence type="ECO:0000256" key="4">
    <source>
        <dbReference type="ARBA" id="ARBA00022989"/>
    </source>
</evidence>
<dbReference type="GO" id="GO:0005886">
    <property type="term" value="C:plasma membrane"/>
    <property type="evidence" value="ECO:0007669"/>
    <property type="project" value="UniProtKB-SubCell"/>
</dbReference>
<evidence type="ECO:0000256" key="3">
    <source>
        <dbReference type="ARBA" id="ARBA00022692"/>
    </source>
</evidence>
<comment type="caution">
    <text evidence="7">The sequence shown here is derived from an EMBL/GenBank/DDBJ whole genome shotgun (WGS) entry which is preliminary data.</text>
</comment>
<feature type="transmembrane region" description="Helical" evidence="6">
    <location>
        <begin position="20"/>
        <end position="42"/>
    </location>
</feature>
<dbReference type="PATRIC" id="fig|1365251.3.peg.2922"/>
<reference evidence="7 8" key="1">
    <citation type="submission" date="2013-07" db="EMBL/GenBank/DDBJ databases">
        <title>Comparative Genomic and Metabolomic Analysis of Twelve Strains of Pseudoalteromonas luteoviolacea.</title>
        <authorList>
            <person name="Vynne N.G."/>
            <person name="Mansson M."/>
            <person name="Gram L."/>
        </authorList>
    </citation>
    <scope>NUCLEOTIDE SEQUENCE [LARGE SCALE GENOMIC DNA]</scope>
    <source>
        <strain evidence="7 8">H33</strain>
    </source>
</reference>
<dbReference type="PANTHER" id="PTHR30086:SF20">
    <property type="entry name" value="ARGININE EXPORTER PROTEIN ARGO-RELATED"/>
    <property type="match status" value="1"/>
</dbReference>
<gene>
    <name evidence="7" type="ORF">N476_18090</name>
</gene>
<evidence type="ECO:0000256" key="1">
    <source>
        <dbReference type="ARBA" id="ARBA00004651"/>
    </source>
</evidence>
<keyword evidence="5 6" id="KW-0472">Membrane</keyword>
<proteinExistence type="predicted"/>
<evidence type="ECO:0000256" key="2">
    <source>
        <dbReference type="ARBA" id="ARBA00022475"/>
    </source>
</evidence>
<name>A0A167DWZ9_9GAMM</name>
<keyword evidence="2" id="KW-1003">Cell membrane</keyword>
<dbReference type="InterPro" id="IPR001123">
    <property type="entry name" value="LeuE-type"/>
</dbReference>
<feature type="transmembrane region" description="Helical" evidence="6">
    <location>
        <begin position="155"/>
        <end position="176"/>
    </location>
</feature>